<accession>A0A2T4GVY1</accession>
<sequence>ICDLIIRLDMNHNHFLPSALTLSVVSDIIKYWDYKS</sequence>
<protein>
    <submittedName>
        <fullName evidence="1">Uncharacterized protein</fullName>
    </submittedName>
</protein>
<evidence type="ECO:0000313" key="2">
    <source>
        <dbReference type="Proteomes" id="UP000241587"/>
    </source>
</evidence>
<organism evidence="1 2">
    <name type="scientific">Fusarium culmorum</name>
    <dbReference type="NCBI Taxonomy" id="5516"/>
    <lineage>
        <taxon>Eukaryota</taxon>
        <taxon>Fungi</taxon>
        <taxon>Dikarya</taxon>
        <taxon>Ascomycota</taxon>
        <taxon>Pezizomycotina</taxon>
        <taxon>Sordariomycetes</taxon>
        <taxon>Hypocreomycetidae</taxon>
        <taxon>Hypocreales</taxon>
        <taxon>Nectriaceae</taxon>
        <taxon>Fusarium</taxon>
    </lineage>
</organism>
<keyword evidence="2" id="KW-1185">Reference proteome</keyword>
<feature type="non-terminal residue" evidence="1">
    <location>
        <position position="1"/>
    </location>
</feature>
<proteinExistence type="predicted"/>
<dbReference type="EMBL" id="PVEM01000006">
    <property type="protein sequence ID" value="PTD07669.1"/>
    <property type="molecule type" value="Genomic_DNA"/>
</dbReference>
<gene>
    <name evidence="1" type="ORF">FCULG_00005376</name>
</gene>
<evidence type="ECO:0000313" key="1">
    <source>
        <dbReference type="EMBL" id="PTD07669.1"/>
    </source>
</evidence>
<dbReference type="Proteomes" id="UP000241587">
    <property type="component" value="Unassembled WGS sequence"/>
</dbReference>
<dbReference type="AlphaFoldDB" id="A0A2T4GVY1"/>
<name>A0A2T4GVY1_FUSCU</name>
<comment type="caution">
    <text evidence="1">The sequence shown here is derived from an EMBL/GenBank/DDBJ whole genome shotgun (WGS) entry which is preliminary data.</text>
</comment>
<reference evidence="1 2" key="1">
    <citation type="submission" date="2018-02" db="EMBL/GenBank/DDBJ databases">
        <title>Fusarium culmorum secondary metabolites in fungal-bacterial-plant interactions.</title>
        <authorList>
            <person name="Schmidt R."/>
        </authorList>
    </citation>
    <scope>NUCLEOTIDE SEQUENCE [LARGE SCALE GENOMIC DNA]</scope>
    <source>
        <strain evidence="1 2">PV</strain>
    </source>
</reference>